<proteinExistence type="predicted"/>
<evidence type="ECO:0000313" key="2">
    <source>
        <dbReference type="Proteomes" id="UP001499841"/>
    </source>
</evidence>
<sequence>MAPVIGPSELPPEQVEALRERARRWAAEARGYEWGTVDLDGLRRGTGLPPEQLRALLAGVSDRYGTPLPMRGELPAVMPGLVKNADVEDWSSGVYDFLAHVVLRANGIATDPAVDAYEAYADRFASLDHDLASDVDAPAVQLADLTHRIAGVAADASLLMDPVQLGLRPTDAPPGAPALRWITGAGPMGVVRAVREGQARIRGAEYHVLGETTLPVTSDEVVAQLQARLGDRARVWSQVMSVVIWCSDKETVVRAFEVCRELDLFANVYDLGASWTASRYHNRQGEDGEYSIARRAEPEKYRLGEVVLPPAHAYPVSWTVAARD</sequence>
<gene>
    <name evidence="1" type="ORF">GCM10022262_00480</name>
</gene>
<organism evidence="1 2">
    <name type="scientific">Georgenia daeguensis</name>
    <dbReference type="NCBI Taxonomy" id="908355"/>
    <lineage>
        <taxon>Bacteria</taxon>
        <taxon>Bacillati</taxon>
        <taxon>Actinomycetota</taxon>
        <taxon>Actinomycetes</taxon>
        <taxon>Micrococcales</taxon>
        <taxon>Bogoriellaceae</taxon>
        <taxon>Georgenia</taxon>
    </lineage>
</organism>
<keyword evidence="2" id="KW-1185">Reference proteome</keyword>
<name>A0ABP8EP51_9MICO</name>
<reference evidence="2" key="1">
    <citation type="journal article" date="2019" name="Int. J. Syst. Evol. Microbiol.">
        <title>The Global Catalogue of Microorganisms (GCM) 10K type strain sequencing project: providing services to taxonomists for standard genome sequencing and annotation.</title>
        <authorList>
            <consortium name="The Broad Institute Genomics Platform"/>
            <consortium name="The Broad Institute Genome Sequencing Center for Infectious Disease"/>
            <person name="Wu L."/>
            <person name="Ma J."/>
        </authorList>
    </citation>
    <scope>NUCLEOTIDE SEQUENCE [LARGE SCALE GENOMIC DNA]</scope>
    <source>
        <strain evidence="2">JCM 17459</strain>
    </source>
</reference>
<protein>
    <submittedName>
        <fullName evidence="1">Uncharacterized protein</fullName>
    </submittedName>
</protein>
<comment type="caution">
    <text evidence="1">The sequence shown here is derived from an EMBL/GenBank/DDBJ whole genome shotgun (WGS) entry which is preliminary data.</text>
</comment>
<evidence type="ECO:0000313" key="1">
    <source>
        <dbReference type="EMBL" id="GAA4285689.1"/>
    </source>
</evidence>
<accession>A0ABP8EP51</accession>
<dbReference type="Proteomes" id="UP001499841">
    <property type="component" value="Unassembled WGS sequence"/>
</dbReference>
<dbReference type="EMBL" id="BAABBA010000001">
    <property type="protein sequence ID" value="GAA4285689.1"/>
    <property type="molecule type" value="Genomic_DNA"/>
</dbReference>